<feature type="compositionally biased region" description="Low complexity" evidence="1">
    <location>
        <begin position="19"/>
        <end position="52"/>
    </location>
</feature>
<organism evidence="2 3">
    <name type="scientific">Mycena pura</name>
    <dbReference type="NCBI Taxonomy" id="153505"/>
    <lineage>
        <taxon>Eukaryota</taxon>
        <taxon>Fungi</taxon>
        <taxon>Dikarya</taxon>
        <taxon>Basidiomycota</taxon>
        <taxon>Agaricomycotina</taxon>
        <taxon>Agaricomycetes</taxon>
        <taxon>Agaricomycetidae</taxon>
        <taxon>Agaricales</taxon>
        <taxon>Marasmiineae</taxon>
        <taxon>Mycenaceae</taxon>
        <taxon>Mycena</taxon>
    </lineage>
</organism>
<evidence type="ECO:0000256" key="1">
    <source>
        <dbReference type="SAM" id="MobiDB-lite"/>
    </source>
</evidence>
<reference evidence="2" key="1">
    <citation type="submission" date="2023-03" db="EMBL/GenBank/DDBJ databases">
        <title>Massive genome expansion in bonnet fungi (Mycena s.s.) driven by repeated elements and novel gene families across ecological guilds.</title>
        <authorList>
            <consortium name="Lawrence Berkeley National Laboratory"/>
            <person name="Harder C.B."/>
            <person name="Miyauchi S."/>
            <person name="Viragh M."/>
            <person name="Kuo A."/>
            <person name="Thoen E."/>
            <person name="Andreopoulos B."/>
            <person name="Lu D."/>
            <person name="Skrede I."/>
            <person name="Drula E."/>
            <person name="Henrissat B."/>
            <person name="Morin E."/>
            <person name="Kohler A."/>
            <person name="Barry K."/>
            <person name="LaButti K."/>
            <person name="Morin E."/>
            <person name="Salamov A."/>
            <person name="Lipzen A."/>
            <person name="Mereny Z."/>
            <person name="Hegedus B."/>
            <person name="Baldrian P."/>
            <person name="Stursova M."/>
            <person name="Weitz H."/>
            <person name="Taylor A."/>
            <person name="Grigoriev I.V."/>
            <person name="Nagy L.G."/>
            <person name="Martin F."/>
            <person name="Kauserud H."/>
        </authorList>
    </citation>
    <scope>NUCLEOTIDE SEQUENCE</scope>
    <source>
        <strain evidence="2">9144</strain>
    </source>
</reference>
<name>A0AAD6UYE5_9AGAR</name>
<protein>
    <submittedName>
        <fullName evidence="2">Uncharacterized protein</fullName>
    </submittedName>
</protein>
<dbReference type="Proteomes" id="UP001219525">
    <property type="component" value="Unassembled WGS sequence"/>
</dbReference>
<gene>
    <name evidence="2" type="ORF">GGX14DRAFT_475640</name>
</gene>
<dbReference type="EMBL" id="JARJCW010000095">
    <property type="protein sequence ID" value="KAJ7194844.1"/>
    <property type="molecule type" value="Genomic_DNA"/>
</dbReference>
<proteinExistence type="predicted"/>
<keyword evidence="3" id="KW-1185">Reference proteome</keyword>
<evidence type="ECO:0000313" key="2">
    <source>
        <dbReference type="EMBL" id="KAJ7194844.1"/>
    </source>
</evidence>
<sequence length="102" mass="10659">MLHHRDDLSLAEIPPAVPGPTSSCPTTSSLATARTASSSNSSLPSSGSALSTPLRERCGFNLTLQIPSVRSGPAPKGPLEPHISNLPRKRRTVVDSVTKGTF</sequence>
<dbReference type="AlphaFoldDB" id="A0AAD6UYE5"/>
<evidence type="ECO:0000313" key="3">
    <source>
        <dbReference type="Proteomes" id="UP001219525"/>
    </source>
</evidence>
<comment type="caution">
    <text evidence="2">The sequence shown here is derived from an EMBL/GenBank/DDBJ whole genome shotgun (WGS) entry which is preliminary data.</text>
</comment>
<feature type="region of interest" description="Disordered" evidence="1">
    <location>
        <begin position="1"/>
        <end position="52"/>
    </location>
</feature>
<feature type="region of interest" description="Disordered" evidence="1">
    <location>
        <begin position="68"/>
        <end position="102"/>
    </location>
</feature>
<accession>A0AAD6UYE5</accession>